<dbReference type="EMBL" id="JAWXYB010000018">
    <property type="protein sequence ID" value="MDX5932846.1"/>
    <property type="molecule type" value="Genomic_DNA"/>
</dbReference>
<dbReference type="InterPro" id="IPR014729">
    <property type="entry name" value="Rossmann-like_a/b/a_fold"/>
</dbReference>
<dbReference type="RefSeq" id="WP_319615696.1">
    <property type="nucleotide sequence ID" value="NZ_JAWXYB010000018.1"/>
</dbReference>
<dbReference type="InterPro" id="IPR014730">
    <property type="entry name" value="ETF_a/b_N"/>
</dbReference>
<keyword evidence="4" id="KW-1185">Reference proteome</keyword>
<dbReference type="Pfam" id="PF01012">
    <property type="entry name" value="ETF"/>
    <property type="match status" value="1"/>
</dbReference>
<dbReference type="AlphaFoldDB" id="A0AAW9DUD2"/>
<evidence type="ECO:0000256" key="1">
    <source>
        <dbReference type="ARBA" id="ARBA00022982"/>
    </source>
</evidence>
<keyword evidence="1" id="KW-0249">Electron transport</keyword>
<evidence type="ECO:0000313" key="4">
    <source>
        <dbReference type="Proteomes" id="UP001279553"/>
    </source>
</evidence>
<proteinExistence type="predicted"/>
<dbReference type="Gene3D" id="3.40.50.620">
    <property type="entry name" value="HUPs"/>
    <property type="match status" value="1"/>
</dbReference>
<keyword evidence="1" id="KW-0813">Transport</keyword>
<comment type="caution">
    <text evidence="3">The sequence shown here is derived from an EMBL/GenBank/DDBJ whole genome shotgun (WGS) entry which is preliminary data.</text>
</comment>
<name>A0AAW9DUD2_ACIAO</name>
<evidence type="ECO:0000259" key="2">
    <source>
        <dbReference type="SMART" id="SM00893"/>
    </source>
</evidence>
<dbReference type="SMART" id="SM00893">
    <property type="entry name" value="ETF"/>
    <property type="match status" value="1"/>
</dbReference>
<gene>
    <name evidence="3" type="ORF">SIL87_19005</name>
</gene>
<dbReference type="Proteomes" id="UP001279553">
    <property type="component" value="Unassembled WGS sequence"/>
</dbReference>
<dbReference type="SUPFAM" id="SSF52402">
    <property type="entry name" value="Adenine nucleotide alpha hydrolases-like"/>
    <property type="match status" value="1"/>
</dbReference>
<protein>
    <submittedName>
        <fullName evidence="3">Electron transfer flavoprotein subunit beta</fullName>
    </submittedName>
</protein>
<organism evidence="3 4">
    <name type="scientific">Acidiphilium acidophilum</name>
    <name type="common">Thiobacillus acidophilus</name>
    <dbReference type="NCBI Taxonomy" id="76588"/>
    <lineage>
        <taxon>Bacteria</taxon>
        <taxon>Pseudomonadati</taxon>
        <taxon>Pseudomonadota</taxon>
        <taxon>Alphaproteobacteria</taxon>
        <taxon>Acetobacterales</taxon>
        <taxon>Acidocellaceae</taxon>
        <taxon>Acidiphilium</taxon>
    </lineage>
</organism>
<sequence>MNIVVLLSAGRDPHSGQPRPVGVELQAIALARSLPGAIVTGLHAGMADAAVRDAFGHGLSDITILTLDPGNDPLPALIAELRHIGPALILAGRRGQGGTDSGQLPYRIAHACSWPIVADATAITCDGGTCHVIQSLPRGARRRLTVSLPAMITIHEAAPPALPFTYRGRKAGRLHEHAGMAGPPPDPAGEIRPYRPRPKLIGEIAPAGTGVVLSSPTPDDAAAAVLAYIERFRTLS</sequence>
<accession>A0AAW9DUD2</accession>
<evidence type="ECO:0000313" key="3">
    <source>
        <dbReference type="EMBL" id="MDX5932846.1"/>
    </source>
</evidence>
<reference evidence="3 4" key="1">
    <citation type="submission" date="2023-11" db="EMBL/GenBank/DDBJ databases">
        <title>MicrobeMod: A computational toolkit for identifying prokaryotic methylation and restriction-modification with nanopore sequencing.</title>
        <authorList>
            <person name="Crits-Christoph A."/>
            <person name="Kang S.C."/>
            <person name="Lee H."/>
            <person name="Ostrov N."/>
        </authorList>
    </citation>
    <scope>NUCLEOTIDE SEQUENCE [LARGE SCALE GENOMIC DNA]</scope>
    <source>
        <strain evidence="3 4">DSMZ 700</strain>
    </source>
</reference>
<feature type="domain" description="Electron transfer flavoprotein alpha/beta-subunit N-terminal" evidence="2">
    <location>
        <begin position="9"/>
        <end position="178"/>
    </location>
</feature>